<evidence type="ECO:0000259" key="5">
    <source>
        <dbReference type="PROSITE" id="PS50089"/>
    </source>
</evidence>
<protein>
    <submittedName>
        <fullName evidence="6">E3 ubiquitin-ligase TRIM21-like isoform X1</fullName>
    </submittedName>
</protein>
<dbReference type="Gene3D" id="3.30.40.10">
    <property type="entry name" value="Zinc/RING finger domain, C3HC4 (zinc finger)"/>
    <property type="match status" value="1"/>
</dbReference>
<name>A0A3M7PUD4_BRAPC</name>
<feature type="domain" description="RING-type" evidence="5">
    <location>
        <begin position="10"/>
        <end position="47"/>
    </location>
</feature>
<dbReference type="OrthoDB" id="9410880at2759"/>
<accession>A0A3M7PUD4</accession>
<dbReference type="AlphaFoldDB" id="A0A3M7PUD4"/>
<evidence type="ECO:0000313" key="7">
    <source>
        <dbReference type="Proteomes" id="UP000276133"/>
    </source>
</evidence>
<dbReference type="STRING" id="10195.A0A3M7PUD4"/>
<keyword evidence="7" id="KW-1185">Reference proteome</keyword>
<sequence length="182" mass="21400">MADQLDLVRCEICKKLLKEPVMLPCGEVCCKECVSSYEKGGSNCFLCYFCHQEHEVPKSGFKTNNKVERLVRSLMESRFKMLSDSTKAQEKQLTSDEGIDKIKNHCSLLRYDVELKTKFATDDINQIHDFLIEKINEYEKKAINEYENKEDYKQEIDRLDFSIEDFLEKFHSFLNLKSLIEI</sequence>
<dbReference type="InterPro" id="IPR013083">
    <property type="entry name" value="Znf_RING/FYVE/PHD"/>
</dbReference>
<dbReference type="GO" id="GO:0016874">
    <property type="term" value="F:ligase activity"/>
    <property type="evidence" value="ECO:0007669"/>
    <property type="project" value="UniProtKB-KW"/>
</dbReference>
<comment type="caution">
    <text evidence="6">The sequence shown here is derived from an EMBL/GenBank/DDBJ whole genome shotgun (WGS) entry which is preliminary data.</text>
</comment>
<keyword evidence="1 3" id="KW-0863">Zinc-finger</keyword>
<proteinExistence type="predicted"/>
<reference evidence="6 7" key="1">
    <citation type="journal article" date="2018" name="Sci. Rep.">
        <title>Genomic signatures of local adaptation to the degree of environmental predictability in rotifers.</title>
        <authorList>
            <person name="Franch-Gras L."/>
            <person name="Hahn C."/>
            <person name="Garcia-Roger E.M."/>
            <person name="Carmona M.J."/>
            <person name="Serra M."/>
            <person name="Gomez A."/>
        </authorList>
    </citation>
    <scope>NUCLEOTIDE SEQUENCE [LARGE SCALE GENOMIC DNA]</scope>
    <source>
        <strain evidence="6">HYR1</strain>
    </source>
</reference>
<evidence type="ECO:0000256" key="3">
    <source>
        <dbReference type="PROSITE-ProRule" id="PRU00175"/>
    </source>
</evidence>
<feature type="coiled-coil region" evidence="4">
    <location>
        <begin position="135"/>
        <end position="169"/>
    </location>
</feature>
<evidence type="ECO:0000256" key="2">
    <source>
        <dbReference type="ARBA" id="ARBA00022833"/>
    </source>
</evidence>
<dbReference type="EMBL" id="REGN01008757">
    <property type="protein sequence ID" value="RNA02777.1"/>
    <property type="molecule type" value="Genomic_DNA"/>
</dbReference>
<dbReference type="PROSITE" id="PS50089">
    <property type="entry name" value="ZF_RING_2"/>
    <property type="match status" value="1"/>
</dbReference>
<dbReference type="GO" id="GO:0008270">
    <property type="term" value="F:zinc ion binding"/>
    <property type="evidence" value="ECO:0007669"/>
    <property type="project" value="UniProtKB-KW"/>
</dbReference>
<keyword evidence="2" id="KW-0862">Zinc</keyword>
<organism evidence="6 7">
    <name type="scientific">Brachionus plicatilis</name>
    <name type="common">Marine rotifer</name>
    <name type="synonym">Brachionus muelleri</name>
    <dbReference type="NCBI Taxonomy" id="10195"/>
    <lineage>
        <taxon>Eukaryota</taxon>
        <taxon>Metazoa</taxon>
        <taxon>Spiralia</taxon>
        <taxon>Gnathifera</taxon>
        <taxon>Rotifera</taxon>
        <taxon>Eurotatoria</taxon>
        <taxon>Monogononta</taxon>
        <taxon>Pseudotrocha</taxon>
        <taxon>Ploima</taxon>
        <taxon>Brachionidae</taxon>
        <taxon>Brachionus</taxon>
    </lineage>
</organism>
<keyword evidence="1 3" id="KW-0479">Metal-binding</keyword>
<dbReference type="SUPFAM" id="SSF57850">
    <property type="entry name" value="RING/U-box"/>
    <property type="match status" value="1"/>
</dbReference>
<evidence type="ECO:0000313" key="6">
    <source>
        <dbReference type="EMBL" id="RNA02777.1"/>
    </source>
</evidence>
<evidence type="ECO:0000256" key="4">
    <source>
        <dbReference type="SAM" id="Coils"/>
    </source>
</evidence>
<keyword evidence="4" id="KW-0175">Coiled coil</keyword>
<evidence type="ECO:0000256" key="1">
    <source>
        <dbReference type="ARBA" id="ARBA00022771"/>
    </source>
</evidence>
<dbReference type="InterPro" id="IPR001841">
    <property type="entry name" value="Znf_RING"/>
</dbReference>
<gene>
    <name evidence="6" type="ORF">BpHYR1_048964</name>
</gene>
<dbReference type="Proteomes" id="UP000276133">
    <property type="component" value="Unassembled WGS sequence"/>
</dbReference>
<keyword evidence="6" id="KW-0436">Ligase</keyword>